<gene>
    <name evidence="2" type="ORF">A2290_00715</name>
</gene>
<evidence type="ECO:0008006" key="4">
    <source>
        <dbReference type="Google" id="ProtNLM"/>
    </source>
</evidence>
<dbReference type="Proteomes" id="UP000177905">
    <property type="component" value="Unassembled WGS sequence"/>
</dbReference>
<evidence type="ECO:0000313" key="3">
    <source>
        <dbReference type="Proteomes" id="UP000177905"/>
    </source>
</evidence>
<comment type="caution">
    <text evidence="2">The sequence shown here is derived from an EMBL/GenBank/DDBJ whole genome shotgun (WGS) entry which is preliminary data.</text>
</comment>
<evidence type="ECO:0000256" key="1">
    <source>
        <dbReference type="SAM" id="Phobius"/>
    </source>
</evidence>
<name>A0A1F4S177_UNCSA</name>
<protein>
    <recommendedName>
        <fullName evidence="4">Cell division protein FtsL</fullName>
    </recommendedName>
</protein>
<organism evidence="2 3">
    <name type="scientific">candidate division WOR-1 bacterium RIFOXYB2_FULL_36_35</name>
    <dbReference type="NCBI Taxonomy" id="1802578"/>
    <lineage>
        <taxon>Bacteria</taxon>
        <taxon>Bacillati</taxon>
        <taxon>Saganbacteria</taxon>
    </lineage>
</organism>
<sequence length="109" mass="12979">MKEENKPYLRTTMKRKQSFNIKTLYIILSGIILCLILLHLYIYTKNITIKYEVANLKIKQKELKSKNRILKSNFASEKSLQKIEKTAKEELNMDYPKDVHYIILKGEEK</sequence>
<keyword evidence="1" id="KW-0812">Transmembrane</keyword>
<reference evidence="2 3" key="1">
    <citation type="journal article" date="2016" name="Nat. Commun.">
        <title>Thousands of microbial genomes shed light on interconnected biogeochemical processes in an aquifer system.</title>
        <authorList>
            <person name="Anantharaman K."/>
            <person name="Brown C.T."/>
            <person name="Hug L.A."/>
            <person name="Sharon I."/>
            <person name="Castelle C.J."/>
            <person name="Probst A.J."/>
            <person name="Thomas B.C."/>
            <person name="Singh A."/>
            <person name="Wilkins M.J."/>
            <person name="Karaoz U."/>
            <person name="Brodie E.L."/>
            <person name="Williams K.H."/>
            <person name="Hubbard S.S."/>
            <person name="Banfield J.F."/>
        </authorList>
    </citation>
    <scope>NUCLEOTIDE SEQUENCE [LARGE SCALE GENOMIC DNA]</scope>
</reference>
<keyword evidence="1" id="KW-0472">Membrane</keyword>
<dbReference type="EMBL" id="MEUA01000040">
    <property type="protein sequence ID" value="OGC14182.1"/>
    <property type="molecule type" value="Genomic_DNA"/>
</dbReference>
<feature type="transmembrane region" description="Helical" evidence="1">
    <location>
        <begin position="21"/>
        <end position="43"/>
    </location>
</feature>
<proteinExistence type="predicted"/>
<evidence type="ECO:0000313" key="2">
    <source>
        <dbReference type="EMBL" id="OGC14182.1"/>
    </source>
</evidence>
<accession>A0A1F4S177</accession>
<keyword evidence="1" id="KW-1133">Transmembrane helix</keyword>
<dbReference type="AlphaFoldDB" id="A0A1F4S177"/>